<gene>
    <name evidence="3" type="ORF">CIPAW_08G171200</name>
</gene>
<keyword evidence="4" id="KW-1185">Reference proteome</keyword>
<name>A0A8T1PPI1_CARIL</name>
<reference evidence="3" key="1">
    <citation type="submission" date="2020-12" db="EMBL/GenBank/DDBJ databases">
        <title>WGS assembly of Carya illinoinensis cv. Pawnee.</title>
        <authorList>
            <person name="Platts A."/>
            <person name="Shu S."/>
            <person name="Wright S."/>
            <person name="Barry K."/>
            <person name="Edger P."/>
            <person name="Pires J.C."/>
            <person name="Schmutz J."/>
        </authorList>
    </citation>
    <scope>NUCLEOTIDE SEQUENCE</scope>
    <source>
        <tissue evidence="3">Leaf</tissue>
    </source>
</reference>
<keyword evidence="1" id="KW-0472">Membrane</keyword>
<evidence type="ECO:0008006" key="5">
    <source>
        <dbReference type="Google" id="ProtNLM"/>
    </source>
</evidence>
<evidence type="ECO:0000313" key="4">
    <source>
        <dbReference type="Proteomes" id="UP000811609"/>
    </source>
</evidence>
<keyword evidence="1" id="KW-1133">Transmembrane helix</keyword>
<protein>
    <recommendedName>
        <fullName evidence="5">Secreted protein</fullName>
    </recommendedName>
</protein>
<evidence type="ECO:0000256" key="2">
    <source>
        <dbReference type="SAM" id="SignalP"/>
    </source>
</evidence>
<feature type="signal peptide" evidence="2">
    <location>
        <begin position="1"/>
        <end position="17"/>
    </location>
</feature>
<comment type="caution">
    <text evidence="3">The sequence shown here is derived from an EMBL/GenBank/DDBJ whole genome shotgun (WGS) entry which is preliminary data.</text>
</comment>
<keyword evidence="1" id="KW-0812">Transmembrane</keyword>
<accession>A0A8T1PPI1</accession>
<dbReference type="AlphaFoldDB" id="A0A8T1PPI1"/>
<evidence type="ECO:0000313" key="3">
    <source>
        <dbReference type="EMBL" id="KAG6646116.1"/>
    </source>
</evidence>
<dbReference type="Proteomes" id="UP000811609">
    <property type="component" value="Chromosome 8"/>
</dbReference>
<feature type="transmembrane region" description="Helical" evidence="1">
    <location>
        <begin position="62"/>
        <end position="80"/>
    </location>
</feature>
<keyword evidence="2" id="KW-0732">Signal</keyword>
<evidence type="ECO:0000256" key="1">
    <source>
        <dbReference type="SAM" id="Phobius"/>
    </source>
</evidence>
<feature type="chain" id="PRO_5035872174" description="Secreted protein" evidence="2">
    <location>
        <begin position="18"/>
        <end position="82"/>
    </location>
</feature>
<organism evidence="3 4">
    <name type="scientific">Carya illinoinensis</name>
    <name type="common">Pecan</name>
    <dbReference type="NCBI Taxonomy" id="32201"/>
    <lineage>
        <taxon>Eukaryota</taxon>
        <taxon>Viridiplantae</taxon>
        <taxon>Streptophyta</taxon>
        <taxon>Embryophyta</taxon>
        <taxon>Tracheophyta</taxon>
        <taxon>Spermatophyta</taxon>
        <taxon>Magnoliopsida</taxon>
        <taxon>eudicotyledons</taxon>
        <taxon>Gunneridae</taxon>
        <taxon>Pentapetalae</taxon>
        <taxon>rosids</taxon>
        <taxon>fabids</taxon>
        <taxon>Fagales</taxon>
        <taxon>Juglandaceae</taxon>
        <taxon>Carya</taxon>
    </lineage>
</organism>
<dbReference type="EMBL" id="CM031816">
    <property type="protein sequence ID" value="KAG6646116.1"/>
    <property type="molecule type" value="Genomic_DNA"/>
</dbReference>
<sequence>MFFALSLSLFLSVTIFPHRFFPLSFLHVEKSDLLGCFLQHLAQRSAPFRFVSSPNFCNPRSIFRFFFLFVCLFCFVLRWSRG</sequence>
<proteinExistence type="predicted"/>